<evidence type="ECO:0000256" key="4">
    <source>
        <dbReference type="ARBA" id="ARBA00022475"/>
    </source>
</evidence>
<dbReference type="SUPFAM" id="SSF49503">
    <property type="entry name" value="Cupredoxins"/>
    <property type="match status" value="1"/>
</dbReference>
<keyword evidence="7 9" id="KW-1133">Transmembrane helix</keyword>
<comment type="subcellular location">
    <subcellularLocation>
        <location evidence="1">Cell membrane</location>
        <topology evidence="1">Multi-pass membrane protein</topology>
    </subcellularLocation>
</comment>
<name>A0A5R9J0J5_9PROT</name>
<keyword evidence="3" id="KW-0813">Transport</keyword>
<evidence type="ECO:0000256" key="7">
    <source>
        <dbReference type="ARBA" id="ARBA00022989"/>
    </source>
</evidence>
<dbReference type="Pfam" id="PF00116">
    <property type="entry name" value="COX2"/>
    <property type="match status" value="1"/>
</dbReference>
<feature type="transmembrane region" description="Helical" evidence="9">
    <location>
        <begin position="29"/>
        <end position="48"/>
    </location>
</feature>
<feature type="transmembrane region" description="Helical" evidence="9">
    <location>
        <begin position="68"/>
        <end position="93"/>
    </location>
</feature>
<dbReference type="Gene3D" id="1.10.287.90">
    <property type="match status" value="1"/>
</dbReference>
<dbReference type="EMBL" id="VCDI01000008">
    <property type="protein sequence ID" value="TLU71210.1"/>
    <property type="molecule type" value="Genomic_DNA"/>
</dbReference>
<evidence type="ECO:0000313" key="11">
    <source>
        <dbReference type="EMBL" id="TLU71210.1"/>
    </source>
</evidence>
<dbReference type="InterPro" id="IPR008972">
    <property type="entry name" value="Cupredoxin"/>
</dbReference>
<reference evidence="11 12" key="1">
    <citation type="submission" date="2019-05" db="EMBL/GenBank/DDBJ databases">
        <authorList>
            <person name="Pankratov T."/>
            <person name="Grouzdev D."/>
        </authorList>
    </citation>
    <scope>NUCLEOTIDE SEQUENCE [LARGE SCALE GENOMIC DNA]</scope>
    <source>
        <strain evidence="11 12">KEBCLARHB70R</strain>
    </source>
</reference>
<comment type="caution">
    <text evidence="11">The sequence shown here is derived from an EMBL/GenBank/DDBJ whole genome shotgun (WGS) entry which is preliminary data.</text>
</comment>
<dbReference type="InterPro" id="IPR036257">
    <property type="entry name" value="Cyt_c_oxidase_su2_TM_sf"/>
</dbReference>
<dbReference type="InterPro" id="IPR034227">
    <property type="entry name" value="CuRO_UO_II"/>
</dbReference>
<evidence type="ECO:0000256" key="9">
    <source>
        <dbReference type="SAM" id="Phobius"/>
    </source>
</evidence>
<dbReference type="GO" id="GO:0005886">
    <property type="term" value="C:plasma membrane"/>
    <property type="evidence" value="ECO:0007669"/>
    <property type="project" value="UniProtKB-SubCell"/>
</dbReference>
<evidence type="ECO:0000256" key="1">
    <source>
        <dbReference type="ARBA" id="ARBA00004651"/>
    </source>
</evidence>
<evidence type="ECO:0000256" key="8">
    <source>
        <dbReference type="ARBA" id="ARBA00023136"/>
    </source>
</evidence>
<evidence type="ECO:0000313" key="12">
    <source>
        <dbReference type="Proteomes" id="UP000305654"/>
    </source>
</evidence>
<comment type="similarity">
    <text evidence="2">Belongs to the cytochrome c oxidase subunit 2 family.</text>
</comment>
<dbReference type="AlphaFoldDB" id="A0A5R9J0J5"/>
<dbReference type="OrthoDB" id="9783445at2"/>
<dbReference type="GO" id="GO:0004129">
    <property type="term" value="F:cytochrome-c oxidase activity"/>
    <property type="evidence" value="ECO:0007669"/>
    <property type="project" value="InterPro"/>
</dbReference>
<keyword evidence="6" id="KW-0249">Electron transport</keyword>
<accession>A0A5R9J0J5</accession>
<proteinExistence type="inferred from homology"/>
<gene>
    <name evidence="11" type="ORF">FE263_18025</name>
</gene>
<dbReference type="Gene3D" id="2.60.40.420">
    <property type="entry name" value="Cupredoxins - blue copper proteins"/>
    <property type="match status" value="1"/>
</dbReference>
<dbReference type="CDD" id="cd04212">
    <property type="entry name" value="CuRO_UO_II"/>
    <property type="match status" value="1"/>
</dbReference>
<keyword evidence="5 9" id="KW-0812">Transmembrane</keyword>
<protein>
    <submittedName>
        <fullName evidence="11">Cytochrome ubiquinol oxidase subunit II</fullName>
    </submittedName>
</protein>
<dbReference type="InterPro" id="IPR045187">
    <property type="entry name" value="CcO_II"/>
</dbReference>
<dbReference type="Proteomes" id="UP000305654">
    <property type="component" value="Unassembled WGS sequence"/>
</dbReference>
<dbReference type="PROSITE" id="PS50857">
    <property type="entry name" value="COX2_CUA"/>
    <property type="match status" value="1"/>
</dbReference>
<evidence type="ECO:0000256" key="6">
    <source>
        <dbReference type="ARBA" id="ARBA00022982"/>
    </source>
</evidence>
<dbReference type="InterPro" id="IPR002429">
    <property type="entry name" value="CcO_II-like_C"/>
</dbReference>
<evidence type="ECO:0000256" key="5">
    <source>
        <dbReference type="ARBA" id="ARBA00022692"/>
    </source>
</evidence>
<feature type="transmembrane region" description="Helical" evidence="9">
    <location>
        <begin position="113"/>
        <end position="131"/>
    </location>
</feature>
<dbReference type="SUPFAM" id="SSF81464">
    <property type="entry name" value="Cytochrome c oxidase subunit II-like, transmembrane region"/>
    <property type="match status" value="1"/>
</dbReference>
<dbReference type="PANTHER" id="PTHR22888">
    <property type="entry name" value="CYTOCHROME C OXIDASE, SUBUNIT II"/>
    <property type="match status" value="1"/>
</dbReference>
<keyword evidence="12" id="KW-1185">Reference proteome</keyword>
<feature type="domain" description="Cytochrome oxidase subunit II copper A binding" evidence="10">
    <location>
        <begin position="145"/>
        <end position="257"/>
    </location>
</feature>
<dbReference type="GO" id="GO:0042773">
    <property type="term" value="P:ATP synthesis coupled electron transport"/>
    <property type="evidence" value="ECO:0007669"/>
    <property type="project" value="TreeGrafter"/>
</dbReference>
<keyword evidence="4" id="KW-1003">Cell membrane</keyword>
<dbReference type="GO" id="GO:0005507">
    <property type="term" value="F:copper ion binding"/>
    <property type="evidence" value="ECO:0007669"/>
    <property type="project" value="InterPro"/>
</dbReference>
<evidence type="ECO:0000256" key="2">
    <source>
        <dbReference type="ARBA" id="ARBA00007866"/>
    </source>
</evidence>
<dbReference type="PANTHER" id="PTHR22888:SF18">
    <property type="entry name" value="CYTOCHROME BO(3) UBIQUINOL OXIDASE SUBUNIT 2"/>
    <property type="match status" value="1"/>
</dbReference>
<evidence type="ECO:0000256" key="3">
    <source>
        <dbReference type="ARBA" id="ARBA00022448"/>
    </source>
</evidence>
<evidence type="ECO:0000259" key="10">
    <source>
        <dbReference type="PROSITE" id="PS50857"/>
    </source>
</evidence>
<keyword evidence="8 9" id="KW-0472">Membrane</keyword>
<organism evidence="11 12">
    <name type="scientific">Lichenicoccus roseus</name>
    <dbReference type="NCBI Taxonomy" id="2683649"/>
    <lineage>
        <taxon>Bacteria</taxon>
        <taxon>Pseudomonadati</taxon>
        <taxon>Pseudomonadota</taxon>
        <taxon>Alphaproteobacteria</taxon>
        <taxon>Acetobacterales</taxon>
        <taxon>Acetobacteraceae</taxon>
        <taxon>Lichenicoccus</taxon>
    </lineage>
</organism>
<sequence>MLLQLITVYLAHPDRLCGASSIVNRVRSILSGAILTGAALSLAGCGALNRGFLFPAGPIAGAIRHEWIVVCFIMLFVIGPVLLLVPLVAWHYRLSNTRSAYRPQWGFSWSLEGLIWIPPSAIVVILAAFLWRDTHRLDPYKRLPGHALEIQAIAADWKWIFIYPEQGIASVNRLVIPAGRPVHLSLTSATVMQSILMPRLAGQIYAMAGMRTQLSLQADRSGRFLGENVQFNGMGFQNEKFAVDAMDGAEYAHWLAEMHAEPDRLGATEYETLTRRTTLPHPLAFGAVEPDLFDHVVMLAQKSGHALEVEKLPALPLPMAVSRDVPHDQGMPP</sequence>